<dbReference type="NCBIfam" id="NF006236">
    <property type="entry name" value="PRK08375.1-1"/>
    <property type="match status" value="1"/>
</dbReference>
<feature type="transmembrane region" description="Helical" evidence="3">
    <location>
        <begin position="280"/>
        <end position="300"/>
    </location>
</feature>
<dbReference type="GO" id="GO:0012505">
    <property type="term" value="C:endomembrane system"/>
    <property type="evidence" value="ECO:0007669"/>
    <property type="project" value="UniProtKB-SubCell"/>
</dbReference>
<protein>
    <submittedName>
        <fullName evidence="5">Multisubunit sodium/proton antiporter MrpD subunit</fullName>
    </submittedName>
</protein>
<keyword evidence="2 3" id="KW-0812">Transmembrane</keyword>
<feature type="transmembrane region" description="Helical" evidence="3">
    <location>
        <begin position="117"/>
        <end position="144"/>
    </location>
</feature>
<dbReference type="PRINTS" id="PR01434">
    <property type="entry name" value="NADHDHGNASE5"/>
</dbReference>
<name>A0A3N1USV6_9BACT</name>
<dbReference type="GO" id="GO:0016020">
    <property type="term" value="C:membrane"/>
    <property type="evidence" value="ECO:0007669"/>
    <property type="project" value="UniProtKB-SubCell"/>
</dbReference>
<comment type="subcellular location">
    <subcellularLocation>
        <location evidence="1">Endomembrane system</location>
        <topology evidence="1">Multi-pass membrane protein</topology>
    </subcellularLocation>
    <subcellularLocation>
        <location evidence="2">Membrane</location>
        <topology evidence="2">Multi-pass membrane protein</topology>
    </subcellularLocation>
</comment>
<evidence type="ECO:0000256" key="3">
    <source>
        <dbReference type="SAM" id="Phobius"/>
    </source>
</evidence>
<keyword evidence="3" id="KW-1133">Transmembrane helix</keyword>
<feature type="transmembrane region" description="Helical" evidence="3">
    <location>
        <begin position="378"/>
        <end position="397"/>
    </location>
</feature>
<sequence>METILSIKPLLAVLVSLLAVPLILKTGDEKPNLREFWSVLAGLLKFSIVISMAPAILSGHTIECTLVEGFYKGIDLKFRVDAFGLLFATVSSFLWIVTTFYSIGYMRAGKEHAQTRYFSCFAISLSATMGVAFSANLVTLFLFYEILSLATVPLVGHKETGEALEGATKYFLYLLGLSKTLLLAGVIIVYITAGTTDFQPGGLLRHQAGSTLLFASFFLFLFGFAKGAVMPFHNWLPSAMVAPTPVSALLHAVAVVKVGVFSILRVVFHIYGVDLMSRMNLGITAAYVVSFTIIMASVVALTKDNLKARLAYSTVSQLSYVILGAVLLTPSSMVGGIIHIANHAFSKITLFFCAGSLYACAHKTEISQLSGIGKKMPWTMAAFFIASLSMIGVPPAAGFTSKWFLALGSIEAHAVPILMVLVMSTLLNAAYFLPITYKAFFEKENQAHGAEGHGHGHGDGHHEEVRELKFVVVPLVLTAIISLLIGIFPDYFLTLAQEVIR</sequence>
<feature type="domain" description="NADH:quinone oxidoreductase/Mrp antiporter transmembrane" evidence="4">
    <location>
        <begin position="134"/>
        <end position="427"/>
    </location>
</feature>
<feature type="transmembrane region" description="Helical" evidence="3">
    <location>
        <begin position="6"/>
        <end position="24"/>
    </location>
</feature>
<gene>
    <name evidence="5" type="ORF">EDC27_2200</name>
</gene>
<dbReference type="InterPro" id="IPR050616">
    <property type="entry name" value="CPA3_Na-H_Antiporter_A"/>
</dbReference>
<dbReference type="PANTHER" id="PTHR43373">
    <property type="entry name" value="NA(+)/H(+) ANTIPORTER SUBUNIT"/>
    <property type="match status" value="1"/>
</dbReference>
<feature type="transmembrane region" description="Helical" evidence="3">
    <location>
        <begin position="320"/>
        <end position="341"/>
    </location>
</feature>
<evidence type="ECO:0000256" key="1">
    <source>
        <dbReference type="ARBA" id="ARBA00004127"/>
    </source>
</evidence>
<evidence type="ECO:0000256" key="2">
    <source>
        <dbReference type="RuleBase" id="RU000320"/>
    </source>
</evidence>
<dbReference type="AlphaFoldDB" id="A0A3N1USV6"/>
<feature type="transmembrane region" description="Helical" evidence="3">
    <location>
        <begin position="36"/>
        <end position="62"/>
    </location>
</feature>
<keyword evidence="3" id="KW-0472">Membrane</keyword>
<dbReference type="OrthoDB" id="9781596at2"/>
<dbReference type="RefSeq" id="WP_123290671.1">
    <property type="nucleotide sequence ID" value="NZ_RJVA01000013.1"/>
</dbReference>
<evidence type="ECO:0000313" key="5">
    <source>
        <dbReference type="EMBL" id="ROQ90931.1"/>
    </source>
</evidence>
<dbReference type="PANTHER" id="PTHR43373:SF1">
    <property type="entry name" value="NA(+)_H(+) ANTIPORTER SUBUNIT A"/>
    <property type="match status" value="1"/>
</dbReference>
<feature type="transmembrane region" description="Helical" evidence="3">
    <location>
        <begin position="470"/>
        <end position="488"/>
    </location>
</feature>
<feature type="transmembrane region" description="Helical" evidence="3">
    <location>
        <begin position="248"/>
        <end position="268"/>
    </location>
</feature>
<organism evidence="5 6">
    <name type="scientific">Desulfosoma caldarium</name>
    <dbReference type="NCBI Taxonomy" id="610254"/>
    <lineage>
        <taxon>Bacteria</taxon>
        <taxon>Pseudomonadati</taxon>
        <taxon>Thermodesulfobacteriota</taxon>
        <taxon>Syntrophobacteria</taxon>
        <taxon>Syntrophobacterales</taxon>
        <taxon>Syntrophobacteraceae</taxon>
        <taxon>Desulfosoma</taxon>
    </lineage>
</organism>
<dbReference type="Proteomes" id="UP000276223">
    <property type="component" value="Unassembled WGS sequence"/>
</dbReference>
<feature type="transmembrane region" description="Helical" evidence="3">
    <location>
        <begin position="403"/>
        <end position="433"/>
    </location>
</feature>
<proteinExistence type="predicted"/>
<feature type="transmembrane region" description="Helical" evidence="3">
    <location>
        <begin position="82"/>
        <end position="105"/>
    </location>
</feature>
<keyword evidence="6" id="KW-1185">Reference proteome</keyword>
<accession>A0A3N1USV6</accession>
<dbReference type="InterPro" id="IPR001750">
    <property type="entry name" value="ND/Mrp_TM"/>
</dbReference>
<reference evidence="5 6" key="1">
    <citation type="submission" date="2018-11" db="EMBL/GenBank/DDBJ databases">
        <title>Genomic Encyclopedia of Type Strains, Phase IV (KMG-IV): sequencing the most valuable type-strain genomes for metagenomic binning, comparative biology and taxonomic classification.</title>
        <authorList>
            <person name="Goeker M."/>
        </authorList>
    </citation>
    <scope>NUCLEOTIDE SEQUENCE [LARGE SCALE GENOMIC DNA]</scope>
    <source>
        <strain evidence="5 6">DSM 22027</strain>
    </source>
</reference>
<feature type="transmembrane region" description="Helical" evidence="3">
    <location>
        <begin position="212"/>
        <end position="236"/>
    </location>
</feature>
<dbReference type="Pfam" id="PF00361">
    <property type="entry name" value="Proton_antipo_M"/>
    <property type="match status" value="1"/>
</dbReference>
<evidence type="ECO:0000259" key="4">
    <source>
        <dbReference type="Pfam" id="PF00361"/>
    </source>
</evidence>
<feature type="transmembrane region" description="Helical" evidence="3">
    <location>
        <begin position="170"/>
        <end position="191"/>
    </location>
</feature>
<evidence type="ECO:0000313" key="6">
    <source>
        <dbReference type="Proteomes" id="UP000276223"/>
    </source>
</evidence>
<dbReference type="EMBL" id="RJVA01000013">
    <property type="protein sequence ID" value="ROQ90931.1"/>
    <property type="molecule type" value="Genomic_DNA"/>
</dbReference>
<comment type="caution">
    <text evidence="5">The sequence shown here is derived from an EMBL/GenBank/DDBJ whole genome shotgun (WGS) entry which is preliminary data.</text>
</comment>